<dbReference type="SMART" id="SM00448">
    <property type="entry name" value="REC"/>
    <property type="match status" value="1"/>
</dbReference>
<keyword evidence="5" id="KW-1185">Reference proteome</keyword>
<dbReference type="RefSeq" id="WP_094487262.1">
    <property type="nucleotide sequence ID" value="NZ_NOXX01000220.1"/>
</dbReference>
<evidence type="ECO:0000256" key="1">
    <source>
        <dbReference type="ARBA" id="ARBA00022553"/>
    </source>
</evidence>
<dbReference type="InterPro" id="IPR050595">
    <property type="entry name" value="Bact_response_regulator"/>
</dbReference>
<evidence type="ECO:0000256" key="2">
    <source>
        <dbReference type="PROSITE-ProRule" id="PRU00169"/>
    </source>
</evidence>
<dbReference type="PANTHER" id="PTHR44591:SF3">
    <property type="entry name" value="RESPONSE REGULATORY DOMAIN-CONTAINING PROTEIN"/>
    <property type="match status" value="1"/>
</dbReference>
<keyword evidence="1 2" id="KW-0597">Phosphoprotein</keyword>
<comment type="caution">
    <text evidence="4">The sequence shown here is derived from an EMBL/GenBank/DDBJ whole genome shotgun (WGS) entry which is preliminary data.</text>
</comment>
<proteinExistence type="predicted"/>
<protein>
    <recommendedName>
        <fullName evidence="3">Response regulatory domain-containing protein</fullName>
    </recommendedName>
</protein>
<sequence length="138" mass="15631">MKTVRVLHIDDDADDSYFLFDALSKLVDTPAYRFTTTASEAKCFLENGSFIPDVIFVDYYMPITNGIDFLLWIKQQPKLQEIPTIVLSTIEQQEVYDLAQAAGAQNFFLKPSDFNDWFNLVKSALASTKIARDTSTSV</sequence>
<dbReference type="PANTHER" id="PTHR44591">
    <property type="entry name" value="STRESS RESPONSE REGULATOR PROTEIN 1"/>
    <property type="match status" value="1"/>
</dbReference>
<dbReference type="Pfam" id="PF00072">
    <property type="entry name" value="Response_reg"/>
    <property type="match status" value="1"/>
</dbReference>
<dbReference type="OrthoDB" id="7631574at2"/>
<accession>A0A255ZIF6</accession>
<dbReference type="InterPro" id="IPR001789">
    <property type="entry name" value="Sig_transdc_resp-reg_receiver"/>
</dbReference>
<dbReference type="Gene3D" id="3.40.50.2300">
    <property type="match status" value="1"/>
</dbReference>
<reference evidence="4 5" key="1">
    <citation type="submission" date="2017-07" db="EMBL/GenBank/DDBJ databases">
        <title>Flavobacterium cyanobacteriorum sp. nov., isolated from cyanobacterial aggregates in a eutrophic lake.</title>
        <authorList>
            <person name="Cai H."/>
        </authorList>
    </citation>
    <scope>NUCLEOTIDE SEQUENCE [LARGE SCALE GENOMIC DNA]</scope>
    <source>
        <strain evidence="4 5">TH167</strain>
    </source>
</reference>
<name>A0A255ZIF6_9FLAO</name>
<feature type="modified residue" description="4-aspartylphosphate" evidence="2">
    <location>
        <position position="58"/>
    </location>
</feature>
<dbReference type="GO" id="GO:0000160">
    <property type="term" value="P:phosphorelay signal transduction system"/>
    <property type="evidence" value="ECO:0007669"/>
    <property type="project" value="InterPro"/>
</dbReference>
<dbReference type="InterPro" id="IPR011006">
    <property type="entry name" value="CheY-like_superfamily"/>
</dbReference>
<feature type="domain" description="Response regulatory" evidence="3">
    <location>
        <begin position="5"/>
        <end position="125"/>
    </location>
</feature>
<dbReference type="EMBL" id="NOXX01000220">
    <property type="protein sequence ID" value="OYQ40665.1"/>
    <property type="molecule type" value="Genomic_DNA"/>
</dbReference>
<dbReference type="PROSITE" id="PS50110">
    <property type="entry name" value="RESPONSE_REGULATORY"/>
    <property type="match status" value="1"/>
</dbReference>
<dbReference type="SUPFAM" id="SSF52172">
    <property type="entry name" value="CheY-like"/>
    <property type="match status" value="1"/>
</dbReference>
<evidence type="ECO:0000313" key="4">
    <source>
        <dbReference type="EMBL" id="OYQ40665.1"/>
    </source>
</evidence>
<dbReference type="Proteomes" id="UP000216035">
    <property type="component" value="Unassembled WGS sequence"/>
</dbReference>
<organism evidence="4 5">
    <name type="scientific">Flavobacterium aurantiibacter</name>
    <dbReference type="NCBI Taxonomy" id="2023067"/>
    <lineage>
        <taxon>Bacteria</taxon>
        <taxon>Pseudomonadati</taxon>
        <taxon>Bacteroidota</taxon>
        <taxon>Flavobacteriia</taxon>
        <taxon>Flavobacteriales</taxon>
        <taxon>Flavobacteriaceae</taxon>
        <taxon>Flavobacterium</taxon>
    </lineage>
</organism>
<gene>
    <name evidence="4" type="ORF">CHX27_13380</name>
</gene>
<evidence type="ECO:0000259" key="3">
    <source>
        <dbReference type="PROSITE" id="PS50110"/>
    </source>
</evidence>
<evidence type="ECO:0000313" key="5">
    <source>
        <dbReference type="Proteomes" id="UP000216035"/>
    </source>
</evidence>
<dbReference type="AlphaFoldDB" id="A0A255ZIF6"/>